<comment type="caution">
    <text evidence="12">The sequence shown here is derived from an EMBL/GenBank/DDBJ whole genome shotgun (WGS) entry which is preliminary data.</text>
</comment>
<evidence type="ECO:0000259" key="11">
    <source>
        <dbReference type="PROSITE" id="PS51296"/>
    </source>
</evidence>
<keyword evidence="5" id="KW-0408">Iron</keyword>
<evidence type="ECO:0000256" key="4">
    <source>
        <dbReference type="ARBA" id="ARBA00022723"/>
    </source>
</evidence>
<evidence type="ECO:0000256" key="7">
    <source>
        <dbReference type="ARBA" id="ARBA00023157"/>
    </source>
</evidence>
<evidence type="ECO:0000256" key="5">
    <source>
        <dbReference type="ARBA" id="ARBA00023004"/>
    </source>
</evidence>
<evidence type="ECO:0000256" key="1">
    <source>
        <dbReference type="ARBA" id="ARBA00002494"/>
    </source>
</evidence>
<evidence type="ECO:0000256" key="2">
    <source>
        <dbReference type="ARBA" id="ARBA00015816"/>
    </source>
</evidence>
<organism evidence="12 13">
    <name type="scientific">Streptomyces venetus</name>
    <dbReference type="NCBI Taxonomy" id="1701086"/>
    <lineage>
        <taxon>Bacteria</taxon>
        <taxon>Bacillati</taxon>
        <taxon>Actinomycetota</taxon>
        <taxon>Actinomycetes</taxon>
        <taxon>Kitasatosporales</taxon>
        <taxon>Streptomycetaceae</taxon>
        <taxon>Streptomyces</taxon>
    </lineage>
</organism>
<evidence type="ECO:0000256" key="8">
    <source>
        <dbReference type="ARBA" id="ARBA00029586"/>
    </source>
</evidence>
<comment type="cofactor">
    <cofactor evidence="9">
        <name>[2Fe-2S] cluster</name>
        <dbReference type="ChEBI" id="CHEBI:190135"/>
    </cofactor>
</comment>
<dbReference type="SUPFAM" id="SSF50022">
    <property type="entry name" value="ISP domain"/>
    <property type="match status" value="1"/>
</dbReference>
<dbReference type="RefSeq" id="WP_345666118.1">
    <property type="nucleotide sequence ID" value="NZ_BAABET010000016.1"/>
</dbReference>
<reference evidence="13" key="1">
    <citation type="journal article" date="2019" name="Int. J. Syst. Evol. Microbiol.">
        <title>The Global Catalogue of Microorganisms (GCM) 10K type strain sequencing project: providing services to taxonomists for standard genome sequencing and annotation.</title>
        <authorList>
            <consortium name="The Broad Institute Genomics Platform"/>
            <consortium name="The Broad Institute Genome Sequencing Center for Infectious Disease"/>
            <person name="Wu L."/>
            <person name="Ma J."/>
        </authorList>
    </citation>
    <scope>NUCLEOTIDE SEQUENCE [LARGE SCALE GENOMIC DNA]</scope>
    <source>
        <strain evidence="13">JCM 31290</strain>
    </source>
</reference>
<dbReference type="EMBL" id="BAABET010000016">
    <property type="protein sequence ID" value="GAA4339059.1"/>
    <property type="molecule type" value="Genomic_DNA"/>
</dbReference>
<keyword evidence="4" id="KW-0479">Metal-binding</keyword>
<evidence type="ECO:0000256" key="9">
    <source>
        <dbReference type="ARBA" id="ARBA00034078"/>
    </source>
</evidence>
<dbReference type="CDD" id="cd03467">
    <property type="entry name" value="Rieske"/>
    <property type="match status" value="1"/>
</dbReference>
<protein>
    <recommendedName>
        <fullName evidence="2">Cytochrome bc1 complex Rieske iron-sulfur subunit</fullName>
    </recommendedName>
    <alternativeName>
        <fullName evidence="8">Cytochrome bc1 reductase complex subunit QcrA</fullName>
    </alternativeName>
</protein>
<feature type="domain" description="Rieske" evidence="11">
    <location>
        <begin position="52"/>
        <end position="145"/>
    </location>
</feature>
<dbReference type="PROSITE" id="PS51296">
    <property type="entry name" value="RIESKE"/>
    <property type="match status" value="1"/>
</dbReference>
<proteinExistence type="predicted"/>
<keyword evidence="13" id="KW-1185">Reference proteome</keyword>
<feature type="compositionally biased region" description="Low complexity" evidence="10">
    <location>
        <begin position="34"/>
        <end position="47"/>
    </location>
</feature>
<keyword evidence="3" id="KW-0001">2Fe-2S</keyword>
<dbReference type="InterPro" id="IPR036922">
    <property type="entry name" value="Rieske_2Fe-2S_sf"/>
</dbReference>
<evidence type="ECO:0000256" key="3">
    <source>
        <dbReference type="ARBA" id="ARBA00022714"/>
    </source>
</evidence>
<dbReference type="InterPro" id="IPR006311">
    <property type="entry name" value="TAT_signal"/>
</dbReference>
<dbReference type="PANTHER" id="PTHR10134">
    <property type="entry name" value="CYTOCHROME B-C1 COMPLEX SUBUNIT RIESKE, MITOCHONDRIAL"/>
    <property type="match status" value="1"/>
</dbReference>
<evidence type="ECO:0000313" key="13">
    <source>
        <dbReference type="Proteomes" id="UP001501115"/>
    </source>
</evidence>
<sequence>MTHETTRRTVLLATGATGAAAFVAACGGGGGDSGSTSTSSPTDPGATNAPGGQELATTDEIPVGGGKIFKDQKVVVTQPEQGSFKAFSAICTHQHCTVGSVSDGTIDCPCHGSRFRVADGSVAHGPATQPLPAEQITVEGNSIRLT</sequence>
<keyword evidence="7" id="KW-1015">Disulfide bond</keyword>
<keyword evidence="6" id="KW-0411">Iron-sulfur</keyword>
<evidence type="ECO:0000313" key="12">
    <source>
        <dbReference type="EMBL" id="GAA4339059.1"/>
    </source>
</evidence>
<dbReference type="PRINTS" id="PR00162">
    <property type="entry name" value="RIESKE"/>
</dbReference>
<feature type="region of interest" description="Disordered" evidence="10">
    <location>
        <begin position="30"/>
        <end position="63"/>
    </location>
</feature>
<dbReference type="Pfam" id="PF00355">
    <property type="entry name" value="Rieske"/>
    <property type="match status" value="1"/>
</dbReference>
<dbReference type="Proteomes" id="UP001501115">
    <property type="component" value="Unassembled WGS sequence"/>
</dbReference>
<name>A0ABP8HGL5_9ACTN</name>
<dbReference type="PROSITE" id="PS51257">
    <property type="entry name" value="PROKAR_LIPOPROTEIN"/>
    <property type="match status" value="1"/>
</dbReference>
<dbReference type="InterPro" id="IPR005805">
    <property type="entry name" value="Rieske_Fe-S_prot_C"/>
</dbReference>
<dbReference type="InterPro" id="IPR017941">
    <property type="entry name" value="Rieske_2Fe-2S"/>
</dbReference>
<evidence type="ECO:0000256" key="10">
    <source>
        <dbReference type="SAM" id="MobiDB-lite"/>
    </source>
</evidence>
<accession>A0ABP8HGL5</accession>
<dbReference type="PROSITE" id="PS51318">
    <property type="entry name" value="TAT"/>
    <property type="match status" value="1"/>
</dbReference>
<dbReference type="InterPro" id="IPR014349">
    <property type="entry name" value="Rieske_Fe-S_prot"/>
</dbReference>
<evidence type="ECO:0000256" key="6">
    <source>
        <dbReference type="ARBA" id="ARBA00023014"/>
    </source>
</evidence>
<dbReference type="Gene3D" id="2.102.10.10">
    <property type="entry name" value="Rieske [2Fe-2S] iron-sulphur domain"/>
    <property type="match status" value="1"/>
</dbReference>
<gene>
    <name evidence="12" type="ORF">GCM10023086_73840</name>
</gene>
<comment type="function">
    <text evidence="1">Iron-sulfur subunit of the cytochrome bc1 complex, an essential component of the respiratory electron transport chain required for ATP synthesis. The bc1 complex catalyzes the oxidation of menaquinol and the reduction of cytochrome c in the respiratory chain. The bc1 complex operates through a Q-cycle mechanism that couples electron transfer to generation of the proton gradient that drives ATP synthesis.</text>
</comment>